<organism evidence="1 2">
    <name type="scientific">Stutzerimonas stutzeri</name>
    <name type="common">Pseudomonas stutzeri</name>
    <dbReference type="NCBI Taxonomy" id="316"/>
    <lineage>
        <taxon>Bacteria</taxon>
        <taxon>Pseudomonadati</taxon>
        <taxon>Pseudomonadota</taxon>
        <taxon>Gammaproteobacteria</taxon>
        <taxon>Pseudomonadales</taxon>
        <taxon>Pseudomonadaceae</taxon>
        <taxon>Stutzerimonas</taxon>
    </lineage>
</organism>
<dbReference type="OrthoDB" id="7018021at2"/>
<dbReference type="AlphaFoldDB" id="A0A6I6LZF7"/>
<evidence type="ECO:0000313" key="1">
    <source>
        <dbReference type="EMBL" id="QGZ31982.1"/>
    </source>
</evidence>
<dbReference type="RefSeq" id="WP_158189419.1">
    <property type="nucleotide sequence ID" value="NZ_CP046902.1"/>
</dbReference>
<dbReference type="Proteomes" id="UP000438983">
    <property type="component" value="Chromosome"/>
</dbReference>
<gene>
    <name evidence="1" type="ORF">GQA94_18715</name>
</gene>
<evidence type="ECO:0000313" key="2">
    <source>
        <dbReference type="Proteomes" id="UP000438983"/>
    </source>
</evidence>
<dbReference type="EMBL" id="CP046902">
    <property type="protein sequence ID" value="QGZ31982.1"/>
    <property type="molecule type" value="Genomic_DNA"/>
</dbReference>
<protein>
    <submittedName>
        <fullName evidence="1">Uncharacterized protein</fullName>
    </submittedName>
</protein>
<proteinExistence type="predicted"/>
<accession>A0A6I6LZF7</accession>
<name>A0A6I6LZF7_STUST</name>
<reference evidence="1 2" key="1">
    <citation type="submission" date="2019-12" db="EMBL/GenBank/DDBJ databases">
        <title>Complete genome sequence of Pseudomonas stutzeri.</title>
        <authorList>
            <person name="Lim S.R."/>
            <person name="Kim J.H."/>
        </authorList>
    </citation>
    <scope>NUCLEOTIDE SEQUENCE [LARGE SCALE GENOMIC DNA]</scope>
    <source>
        <strain evidence="1 2">PM101005</strain>
    </source>
</reference>
<sequence length="62" mass="7235">MKRSEFHQQHAERATAEARRLLEQQSALGARWLAWVASQLYLLSPPEYAAMVRRELARLRDA</sequence>